<evidence type="ECO:0000313" key="2">
    <source>
        <dbReference type="Proteomes" id="UP001328733"/>
    </source>
</evidence>
<gene>
    <name evidence="1" type="ORF">V0288_20525</name>
</gene>
<evidence type="ECO:0000313" key="1">
    <source>
        <dbReference type="EMBL" id="MEG3439525.1"/>
    </source>
</evidence>
<organism evidence="1 2">
    <name type="scientific">Pannus brasiliensis CCIBt3594</name>
    <dbReference type="NCBI Taxonomy" id="1427578"/>
    <lineage>
        <taxon>Bacteria</taxon>
        <taxon>Bacillati</taxon>
        <taxon>Cyanobacteriota</taxon>
        <taxon>Cyanophyceae</taxon>
        <taxon>Oscillatoriophycideae</taxon>
        <taxon>Chroococcales</taxon>
        <taxon>Microcystaceae</taxon>
        <taxon>Pannus</taxon>
    </lineage>
</organism>
<dbReference type="EMBL" id="JBAFSM010000051">
    <property type="protein sequence ID" value="MEG3439525.1"/>
    <property type="molecule type" value="Genomic_DNA"/>
</dbReference>
<sequence length="76" mass="7828">MSQFRIENLEFCQITRSENAKIVAGAFGPVQVVVRASVTALTRVRGLEATAGAAAAGAAAASIGDRPLVVVSTEVR</sequence>
<reference evidence="1 2" key="1">
    <citation type="submission" date="2024-01" db="EMBL/GenBank/DDBJ databases">
        <title>Genomic insights into the taxonomy and metabolism of the cyanobacterium Pannus brasiliensis CCIBt3594.</title>
        <authorList>
            <person name="Machado M."/>
            <person name="Botero N.B."/>
            <person name="Andreote A.P.D."/>
            <person name="Feitosa A.M.T."/>
            <person name="Popin R."/>
            <person name="Sivonen K."/>
            <person name="Fiore M.F."/>
        </authorList>
    </citation>
    <scope>NUCLEOTIDE SEQUENCE [LARGE SCALE GENOMIC DNA]</scope>
    <source>
        <strain evidence="1 2">CCIBt3594</strain>
    </source>
</reference>
<protein>
    <submittedName>
        <fullName evidence="1">Uncharacterized protein</fullName>
    </submittedName>
</protein>
<name>A0AAW9QVY1_9CHRO</name>
<dbReference type="RefSeq" id="WP_332867009.1">
    <property type="nucleotide sequence ID" value="NZ_JBAFSM010000051.1"/>
</dbReference>
<dbReference type="Proteomes" id="UP001328733">
    <property type="component" value="Unassembled WGS sequence"/>
</dbReference>
<accession>A0AAW9QVY1</accession>
<proteinExistence type="predicted"/>
<keyword evidence="2" id="KW-1185">Reference proteome</keyword>
<dbReference type="AlphaFoldDB" id="A0AAW9QVY1"/>
<comment type="caution">
    <text evidence="1">The sequence shown here is derived from an EMBL/GenBank/DDBJ whole genome shotgun (WGS) entry which is preliminary data.</text>
</comment>